<keyword evidence="1" id="KW-0175">Coiled coil</keyword>
<dbReference type="FunCoup" id="Q86HN5">
    <property type="interactions" value="744"/>
</dbReference>
<keyword evidence="4" id="KW-1185">Reference proteome</keyword>
<dbReference type="HOGENOM" id="CLU_2502634_0_0_1"/>
<evidence type="ECO:0000256" key="1">
    <source>
        <dbReference type="SAM" id="Coils"/>
    </source>
</evidence>
<accession>Q555F8</accession>
<dbReference type="Proteomes" id="UP000002195">
    <property type="component" value="Unassembled WGS sequence"/>
</dbReference>
<dbReference type="SMR" id="Q86HN5"/>
<evidence type="ECO:0000313" key="3">
    <source>
        <dbReference type="EMBL" id="EAL70082.1"/>
    </source>
</evidence>
<sequence length="86" mass="10477">MILNNLKKTFPRSKTYYITSLSLLVGSIFLMDKFLSGSYYDYLQYHKNKKIEKNNAIEDLARDRIRKRKEEEEKLRKEQEQQQNKK</sequence>
<dbReference type="PaxDb" id="44689-DDB0167714"/>
<dbReference type="RefSeq" id="XP_644111.1">
    <property type="nucleotide sequence ID" value="XM_639019.1"/>
</dbReference>
<keyword evidence="2" id="KW-0812">Transmembrane</keyword>
<name>Q86HN5_DICDI</name>
<evidence type="ECO:0000313" key="4">
    <source>
        <dbReference type="Proteomes" id="UP000002195"/>
    </source>
</evidence>
<dbReference type="AlphaFoldDB" id="Q86HN5"/>
<dbReference type="VEuPathDB" id="AmoebaDB:DDB_G0274379"/>
<keyword evidence="2" id="KW-0472">Membrane</keyword>
<dbReference type="GeneID" id="8619541"/>
<dbReference type="EMBL" id="AAFI02000012">
    <property type="protein sequence ID" value="EAL70082.1"/>
    <property type="molecule type" value="Genomic_DNA"/>
</dbReference>
<dbReference type="KEGG" id="ddi:DDB_G0274379"/>
<dbReference type="OMA" id="FPRSPIY"/>
<proteinExistence type="predicted"/>
<dbReference type="InParanoid" id="Q86HN5"/>
<reference evidence="3 4" key="1">
    <citation type="journal article" date="2005" name="Nature">
        <title>The genome of the social amoeba Dictyostelium discoideum.</title>
        <authorList>
            <consortium name="The Dictyostelium discoideum Sequencing Consortium"/>
            <person name="Eichinger L."/>
            <person name="Pachebat J.A."/>
            <person name="Glockner G."/>
            <person name="Rajandream M.A."/>
            <person name="Sucgang R."/>
            <person name="Berriman M."/>
            <person name="Song J."/>
            <person name="Olsen R."/>
            <person name="Szafranski K."/>
            <person name="Xu Q."/>
            <person name="Tunggal B."/>
            <person name="Kummerfeld S."/>
            <person name="Madera M."/>
            <person name="Konfortov B.A."/>
            <person name="Rivero F."/>
            <person name="Bankier A.T."/>
            <person name="Lehmann R."/>
            <person name="Hamlin N."/>
            <person name="Davies R."/>
            <person name="Gaudet P."/>
            <person name="Fey P."/>
            <person name="Pilcher K."/>
            <person name="Chen G."/>
            <person name="Saunders D."/>
            <person name="Sodergren E."/>
            <person name="Davis P."/>
            <person name="Kerhornou A."/>
            <person name="Nie X."/>
            <person name="Hall N."/>
            <person name="Anjard C."/>
            <person name="Hemphill L."/>
            <person name="Bason N."/>
            <person name="Farbrother P."/>
            <person name="Desany B."/>
            <person name="Just E."/>
            <person name="Morio T."/>
            <person name="Rost R."/>
            <person name="Churcher C."/>
            <person name="Cooper J."/>
            <person name="Haydock S."/>
            <person name="van Driessche N."/>
            <person name="Cronin A."/>
            <person name="Goodhead I."/>
            <person name="Muzny D."/>
            <person name="Mourier T."/>
            <person name="Pain A."/>
            <person name="Lu M."/>
            <person name="Harper D."/>
            <person name="Lindsay R."/>
            <person name="Hauser H."/>
            <person name="James K."/>
            <person name="Quiles M."/>
            <person name="Madan Babu M."/>
            <person name="Saito T."/>
            <person name="Buchrieser C."/>
            <person name="Wardroper A."/>
            <person name="Felder M."/>
            <person name="Thangavelu M."/>
            <person name="Johnson D."/>
            <person name="Knights A."/>
            <person name="Loulseged H."/>
            <person name="Mungall K."/>
            <person name="Oliver K."/>
            <person name="Price C."/>
            <person name="Quail M.A."/>
            <person name="Urushihara H."/>
            <person name="Hernandez J."/>
            <person name="Rabbinowitsch E."/>
            <person name="Steffen D."/>
            <person name="Sanders M."/>
            <person name="Ma J."/>
            <person name="Kohara Y."/>
            <person name="Sharp S."/>
            <person name="Simmonds M."/>
            <person name="Spiegler S."/>
            <person name="Tivey A."/>
            <person name="Sugano S."/>
            <person name="White B."/>
            <person name="Walker D."/>
            <person name="Woodward J."/>
            <person name="Winckler T."/>
            <person name="Tanaka Y."/>
            <person name="Shaulsky G."/>
            <person name="Schleicher M."/>
            <person name="Weinstock G."/>
            <person name="Rosenthal A."/>
            <person name="Cox E.C."/>
            <person name="Chisholm R.L."/>
            <person name="Gibbs R."/>
            <person name="Loomis W.F."/>
            <person name="Platzer M."/>
            <person name="Kay R.R."/>
            <person name="Williams J."/>
            <person name="Dear P.H."/>
            <person name="Noegel A.A."/>
            <person name="Barrell B."/>
            <person name="Kuspa A."/>
        </authorList>
    </citation>
    <scope>NUCLEOTIDE SEQUENCE [LARGE SCALE GENOMIC DNA]</scope>
    <source>
        <strain evidence="3 4">AX4</strain>
    </source>
</reference>
<gene>
    <name evidence="3" type="ORF">DDB_G0274379</name>
</gene>
<dbReference type="eggNOG" id="ENOG502RII3">
    <property type="taxonomic scope" value="Eukaryota"/>
</dbReference>
<comment type="caution">
    <text evidence="3">The sequence shown here is derived from an EMBL/GenBank/DDBJ whole genome shotgun (WGS) entry which is preliminary data.</text>
</comment>
<evidence type="ECO:0000256" key="2">
    <source>
        <dbReference type="SAM" id="Phobius"/>
    </source>
</evidence>
<keyword evidence="2" id="KW-1133">Transmembrane helix</keyword>
<feature type="coiled-coil region" evidence="1">
    <location>
        <begin position="53"/>
        <end position="85"/>
    </location>
</feature>
<dbReference type="dictyBase" id="DDB_G0274379"/>
<feature type="transmembrane region" description="Helical" evidence="2">
    <location>
        <begin position="15"/>
        <end position="35"/>
    </location>
</feature>
<accession>Q86HN5</accession>
<organism evidence="3 4">
    <name type="scientific">Dictyostelium discoideum</name>
    <name type="common">Social amoeba</name>
    <dbReference type="NCBI Taxonomy" id="44689"/>
    <lineage>
        <taxon>Eukaryota</taxon>
        <taxon>Amoebozoa</taxon>
        <taxon>Evosea</taxon>
        <taxon>Eumycetozoa</taxon>
        <taxon>Dictyostelia</taxon>
        <taxon>Dictyosteliales</taxon>
        <taxon>Dictyosteliaceae</taxon>
        <taxon>Dictyostelium</taxon>
    </lineage>
</organism>
<protein>
    <submittedName>
        <fullName evidence="3">Uncharacterized protein</fullName>
    </submittedName>
</protein>